<reference evidence="1" key="1">
    <citation type="submission" date="2020-04" db="EMBL/GenBank/DDBJ databases">
        <authorList>
            <person name="Alioto T."/>
            <person name="Alioto T."/>
            <person name="Gomez Garrido J."/>
        </authorList>
    </citation>
    <scope>NUCLEOTIDE SEQUENCE</scope>
    <source>
        <strain evidence="1">A484AB</strain>
    </source>
</reference>
<dbReference type="NCBIfam" id="NF006689">
    <property type="entry name" value="PRK09237.1"/>
    <property type="match status" value="1"/>
</dbReference>
<dbReference type="Pfam" id="PF01979">
    <property type="entry name" value="Amidohydro_1"/>
    <property type="match status" value="1"/>
</dbReference>
<sequence>MSFIECDLVIENGVVIDPVNNIDQVPLNIAVKDGKILDVFEPSVNTYLAPEWYNASGCYVAPGFIDVHVHCYEHVTSLGVNPDDTCLAHGVTTVVDAGSAGCGTFKGLRKFVMERSHTRVLAFLHISSHGLAAAGCSAEASCGELDSLSHVQLDDCVKCIEENKDVIVGIKIRLSESISNAGANEEEAYRRALTASQRTNLPLMVHHSISTIPLAKDSDAKLSCPGDLRPGDIYTHTFHGHKSTIVDLGQNKLHAVIHKSRQNGVLFDVGHGQGSFSWKVSEIASQEGFYPDLISTDLHSLSVDGPAYDLVTVMSKFLHLGMSLYDIVKAVTSQAATAIGWSDQIGSLSKGKIADITILRLDKGEFMLEDCEDHFRTCKQLLQPVAVWKNGVAFPIKLDTIKQAVKK</sequence>
<dbReference type="Gene3D" id="3.20.20.140">
    <property type="entry name" value="Metal-dependent hydrolases"/>
    <property type="match status" value="1"/>
</dbReference>
<dbReference type="AlphaFoldDB" id="A0A6S7H0X3"/>
<dbReference type="InterPro" id="IPR032466">
    <property type="entry name" value="Metal_Hydrolase"/>
</dbReference>
<dbReference type="InterPro" id="IPR011059">
    <property type="entry name" value="Metal-dep_hydrolase_composite"/>
</dbReference>
<dbReference type="PANTHER" id="PTHR42717">
    <property type="entry name" value="DIHYDROOROTASE-RELATED"/>
    <property type="match status" value="1"/>
</dbReference>
<dbReference type="GO" id="GO:0016810">
    <property type="term" value="F:hydrolase activity, acting on carbon-nitrogen (but not peptide) bonds"/>
    <property type="evidence" value="ECO:0007669"/>
    <property type="project" value="InterPro"/>
</dbReference>
<dbReference type="PANTHER" id="PTHR42717:SF1">
    <property type="entry name" value="IMIDAZOLONEPROPIONASE AND RELATED AMIDOHYDROLASES"/>
    <property type="match status" value="1"/>
</dbReference>
<gene>
    <name evidence="1" type="ORF">PACLA_8A065960</name>
</gene>
<name>A0A6S7H0X3_PARCT</name>
<dbReference type="SUPFAM" id="SSF51338">
    <property type="entry name" value="Composite domain of metallo-dependent hydrolases"/>
    <property type="match status" value="1"/>
</dbReference>
<dbReference type="InterPro" id="IPR020043">
    <property type="entry name" value="Deacetylase_Atu3266-like"/>
</dbReference>
<evidence type="ECO:0000313" key="1">
    <source>
        <dbReference type="EMBL" id="CAB3990111.1"/>
    </source>
</evidence>
<dbReference type="PIRSF" id="PIRSF039004">
    <property type="entry name" value="ADE_EF_0837"/>
    <property type="match status" value="1"/>
</dbReference>
<organism evidence="1 2">
    <name type="scientific">Paramuricea clavata</name>
    <name type="common">Red gorgonian</name>
    <name type="synonym">Violescent sea-whip</name>
    <dbReference type="NCBI Taxonomy" id="317549"/>
    <lineage>
        <taxon>Eukaryota</taxon>
        <taxon>Metazoa</taxon>
        <taxon>Cnidaria</taxon>
        <taxon>Anthozoa</taxon>
        <taxon>Octocorallia</taxon>
        <taxon>Malacalcyonacea</taxon>
        <taxon>Plexauridae</taxon>
        <taxon>Paramuricea</taxon>
    </lineage>
</organism>
<dbReference type="EMBL" id="CACRXK020001603">
    <property type="protein sequence ID" value="CAB3990111.1"/>
    <property type="molecule type" value="Genomic_DNA"/>
</dbReference>
<dbReference type="GO" id="GO:0019213">
    <property type="term" value="F:deacetylase activity"/>
    <property type="evidence" value="ECO:0007669"/>
    <property type="project" value="InterPro"/>
</dbReference>
<protein>
    <submittedName>
        <fullName evidence="1">Deacetylase Atu3266-like</fullName>
    </submittedName>
</protein>
<comment type="caution">
    <text evidence="1">The sequence shown here is derived from an EMBL/GenBank/DDBJ whole genome shotgun (WGS) entry which is preliminary data.</text>
</comment>
<accession>A0A6S7H0X3</accession>
<keyword evidence="2" id="KW-1185">Reference proteome</keyword>
<dbReference type="Gene3D" id="2.30.40.10">
    <property type="entry name" value="Urease, subunit C, domain 1"/>
    <property type="match status" value="1"/>
</dbReference>
<dbReference type="InterPro" id="IPR006680">
    <property type="entry name" value="Amidohydro-rel"/>
</dbReference>
<dbReference type="SUPFAM" id="SSF51556">
    <property type="entry name" value="Metallo-dependent hydrolases"/>
    <property type="match status" value="1"/>
</dbReference>
<proteinExistence type="predicted"/>
<evidence type="ECO:0000313" key="2">
    <source>
        <dbReference type="Proteomes" id="UP001152795"/>
    </source>
</evidence>
<dbReference type="OrthoDB" id="194468at2759"/>
<dbReference type="Proteomes" id="UP001152795">
    <property type="component" value="Unassembled WGS sequence"/>
</dbReference>